<proteinExistence type="predicted"/>
<organism evidence="1 2">
    <name type="scientific">Zingiber officinale</name>
    <name type="common">Ginger</name>
    <name type="synonym">Amomum zingiber</name>
    <dbReference type="NCBI Taxonomy" id="94328"/>
    <lineage>
        <taxon>Eukaryota</taxon>
        <taxon>Viridiplantae</taxon>
        <taxon>Streptophyta</taxon>
        <taxon>Embryophyta</taxon>
        <taxon>Tracheophyta</taxon>
        <taxon>Spermatophyta</taxon>
        <taxon>Magnoliopsida</taxon>
        <taxon>Liliopsida</taxon>
        <taxon>Zingiberales</taxon>
        <taxon>Zingiberaceae</taxon>
        <taxon>Zingiber</taxon>
    </lineage>
</organism>
<dbReference type="Proteomes" id="UP000734854">
    <property type="component" value="Unassembled WGS sequence"/>
</dbReference>
<evidence type="ECO:0000313" key="2">
    <source>
        <dbReference type="Proteomes" id="UP000734854"/>
    </source>
</evidence>
<reference evidence="1 2" key="1">
    <citation type="submission" date="2020-08" db="EMBL/GenBank/DDBJ databases">
        <title>Plant Genome Project.</title>
        <authorList>
            <person name="Zhang R.-G."/>
        </authorList>
    </citation>
    <scope>NUCLEOTIDE SEQUENCE [LARGE SCALE GENOMIC DNA]</scope>
    <source>
        <tissue evidence="1">Rhizome</tissue>
    </source>
</reference>
<dbReference type="AlphaFoldDB" id="A0A8J5C7W1"/>
<dbReference type="EMBL" id="JACMSC010000021">
    <property type="protein sequence ID" value="KAG6470079.1"/>
    <property type="molecule type" value="Genomic_DNA"/>
</dbReference>
<comment type="caution">
    <text evidence="1">The sequence shown here is derived from an EMBL/GenBank/DDBJ whole genome shotgun (WGS) entry which is preliminary data.</text>
</comment>
<keyword evidence="2" id="KW-1185">Reference proteome</keyword>
<sequence length="107" mass="11959">MRAPPAVVLLSASLTNTKLSELSGSLILFYFFPLRLTLDATGGIASNHSTLNSEAVRAVGQIYHRRKNHKLLIRDTKSKRCISHNNQEQMLDSKPSFNLFLESKESS</sequence>
<protein>
    <submittedName>
        <fullName evidence="1">Uncharacterized protein</fullName>
    </submittedName>
</protein>
<name>A0A8J5C7W1_ZINOF</name>
<accession>A0A8J5C7W1</accession>
<evidence type="ECO:0000313" key="1">
    <source>
        <dbReference type="EMBL" id="KAG6470079.1"/>
    </source>
</evidence>
<gene>
    <name evidence="1" type="ORF">ZIOFF_071133</name>
</gene>